<comment type="catalytic activity">
    <reaction evidence="11">
        <text>L-threonyl-[protein] + ATP = 3-O-(5'-adenylyl)-L-threonyl-[protein] + diphosphate</text>
        <dbReference type="Rhea" id="RHEA:54292"/>
        <dbReference type="Rhea" id="RHEA-COMP:11060"/>
        <dbReference type="Rhea" id="RHEA-COMP:13847"/>
        <dbReference type="ChEBI" id="CHEBI:30013"/>
        <dbReference type="ChEBI" id="CHEBI:30616"/>
        <dbReference type="ChEBI" id="CHEBI:33019"/>
        <dbReference type="ChEBI" id="CHEBI:138113"/>
        <dbReference type="EC" id="2.7.7.108"/>
    </reaction>
</comment>
<dbReference type="EMBL" id="MDYQ01000251">
    <property type="protein sequence ID" value="PRP77879.1"/>
    <property type="molecule type" value="Genomic_DNA"/>
</dbReference>
<evidence type="ECO:0000256" key="5">
    <source>
        <dbReference type="ARBA" id="ARBA00022679"/>
    </source>
</evidence>
<comment type="catalytic activity">
    <reaction evidence="12">
        <text>L-tyrosyl-[protein] + ATP = O-(5'-adenylyl)-L-tyrosyl-[protein] + diphosphate</text>
        <dbReference type="Rhea" id="RHEA:54288"/>
        <dbReference type="Rhea" id="RHEA-COMP:10136"/>
        <dbReference type="Rhea" id="RHEA-COMP:13846"/>
        <dbReference type="ChEBI" id="CHEBI:30616"/>
        <dbReference type="ChEBI" id="CHEBI:33019"/>
        <dbReference type="ChEBI" id="CHEBI:46858"/>
        <dbReference type="ChEBI" id="CHEBI:83624"/>
        <dbReference type="EC" id="2.7.7.108"/>
    </reaction>
</comment>
<accession>A0A2P6N1Q8</accession>
<keyword evidence="5" id="KW-0808">Transferase</keyword>
<dbReference type="PANTHER" id="PTHR12820:SF0">
    <property type="entry name" value="VACUOLAR PROTEIN SORTING-ASSOCIATED PROTEIN 53 HOMOLOG"/>
    <property type="match status" value="1"/>
</dbReference>
<evidence type="ECO:0000259" key="14">
    <source>
        <dbReference type="PROSITE" id="PS51459"/>
    </source>
</evidence>
<keyword evidence="7" id="KW-0967">Endosome</keyword>
<dbReference type="Proteomes" id="UP000241769">
    <property type="component" value="Unassembled WGS sequence"/>
</dbReference>
<gene>
    <name evidence="15" type="ORF">PROFUN_08553</name>
</gene>
<name>A0A2P6N1Q8_9EUKA</name>
<evidence type="ECO:0000256" key="4">
    <source>
        <dbReference type="ARBA" id="ARBA00009742"/>
    </source>
</evidence>
<dbReference type="GO" id="GO:0042147">
    <property type="term" value="P:retrograde transport, endosome to Golgi"/>
    <property type="evidence" value="ECO:0007669"/>
    <property type="project" value="InterPro"/>
</dbReference>
<evidence type="ECO:0000256" key="2">
    <source>
        <dbReference type="ARBA" id="ARBA00004481"/>
    </source>
</evidence>
<evidence type="ECO:0000256" key="11">
    <source>
        <dbReference type="ARBA" id="ARBA00047939"/>
    </source>
</evidence>
<evidence type="ECO:0000256" key="13">
    <source>
        <dbReference type="SAM" id="MobiDB-lite"/>
    </source>
</evidence>
<dbReference type="OrthoDB" id="10261632at2759"/>
<protein>
    <recommendedName>
        <fullName evidence="10">protein adenylyltransferase</fullName>
        <ecNumber evidence="10">2.7.7.108</ecNumber>
    </recommendedName>
</protein>
<evidence type="ECO:0000256" key="10">
    <source>
        <dbReference type="ARBA" id="ARBA00034531"/>
    </source>
</evidence>
<comment type="caution">
    <text evidence="15">The sequence shown here is derived from an EMBL/GenBank/DDBJ whole genome shotgun (WGS) entry which is preliminary data.</text>
</comment>
<keyword evidence="6" id="KW-0548">Nucleotidyltransferase</keyword>
<feature type="region of interest" description="Disordered" evidence="13">
    <location>
        <begin position="1"/>
        <end position="25"/>
    </location>
</feature>
<dbReference type="PANTHER" id="PTHR12820">
    <property type="entry name" value="VACUOLAR SORTING PROTEIN 53"/>
    <property type="match status" value="1"/>
</dbReference>
<dbReference type="Pfam" id="PF02661">
    <property type="entry name" value="Fic"/>
    <property type="match status" value="1"/>
</dbReference>
<keyword evidence="16" id="KW-1185">Reference proteome</keyword>
<dbReference type="InterPro" id="IPR003812">
    <property type="entry name" value="Fido"/>
</dbReference>
<dbReference type="Gene3D" id="1.10.357.110">
    <property type="entry name" value="Vacuolar protein sorting-associated protein 53, C-terminus"/>
    <property type="match status" value="1"/>
</dbReference>
<dbReference type="EC" id="2.7.7.108" evidence="10"/>
<evidence type="ECO:0000256" key="9">
    <source>
        <dbReference type="ARBA" id="ARBA00023136"/>
    </source>
</evidence>
<dbReference type="GO" id="GO:0005829">
    <property type="term" value="C:cytosol"/>
    <property type="evidence" value="ECO:0007669"/>
    <property type="project" value="GOC"/>
</dbReference>
<evidence type="ECO:0000256" key="1">
    <source>
        <dbReference type="ARBA" id="ARBA00004150"/>
    </source>
</evidence>
<evidence type="ECO:0000256" key="6">
    <source>
        <dbReference type="ARBA" id="ARBA00022695"/>
    </source>
</evidence>
<keyword evidence="9" id="KW-0472">Membrane</keyword>
<dbReference type="GO" id="GO:0070733">
    <property type="term" value="F:AMPylase activity"/>
    <property type="evidence" value="ECO:0007669"/>
    <property type="project" value="UniProtKB-EC"/>
</dbReference>
<dbReference type="PROSITE" id="PS51459">
    <property type="entry name" value="FIDO"/>
    <property type="match status" value="1"/>
</dbReference>
<dbReference type="Gene3D" id="1.10.3290.10">
    <property type="entry name" value="Fido-like domain"/>
    <property type="match status" value="1"/>
</dbReference>
<dbReference type="InterPro" id="IPR011990">
    <property type="entry name" value="TPR-like_helical_dom_sf"/>
</dbReference>
<reference evidence="15 16" key="1">
    <citation type="journal article" date="2018" name="Genome Biol. Evol.">
        <title>Multiple Roots of Fruiting Body Formation in Amoebozoa.</title>
        <authorList>
            <person name="Hillmann F."/>
            <person name="Forbes G."/>
            <person name="Novohradska S."/>
            <person name="Ferling I."/>
            <person name="Riege K."/>
            <person name="Groth M."/>
            <person name="Westermann M."/>
            <person name="Marz M."/>
            <person name="Spaller T."/>
            <person name="Winckler T."/>
            <person name="Schaap P."/>
            <person name="Glockner G."/>
        </authorList>
    </citation>
    <scope>NUCLEOTIDE SEQUENCE [LARGE SCALE GENOMIC DNA]</scope>
    <source>
        <strain evidence="15 16">Jena</strain>
    </source>
</reference>
<evidence type="ECO:0000256" key="8">
    <source>
        <dbReference type="ARBA" id="ARBA00023034"/>
    </source>
</evidence>
<sequence length="1183" mass="133927">MLEDGSPLSVPPALIHSPKTNRNRPAYDYINDVSSQAGFKPVDLINQMFPTEQSLTDLDGVLVRLKEHITNTDKTLSDSLIERAISREQAKKDIEKPKEAVNDLISQVNQIRGKAESSEKMVNDICRDIKSLDHLKKNLTMSIIALRRMHMLSTAVERLELTSKRKQYLEAAALLEAIAELSSVFKLPRVSQLTKRVGVLSTELVSQIRREFEVPNSNPQSLTEACQVIQALGGQAKMEFISWFIERTLAEYNRLFKPGEEVGSISNVKRRFVWLDKTMIHFNERFSRVFPTSWNMEATIAEEFCLLTRSHITETLKDRSELTATDLVSAVRKTVAFERQFNERFATIADIHMSPRASSQMEHKYQGIISSAFDSSLDIYTKDEDQRMGAHLQKLLSEENWDPEGGRDSVLSSSTGLVVMFKQTVQTCTELSKNHPMVEVARILSKYLDQYTTAITEKLPGPDVRFADLQERVVCAIINTADYLAKTTSSMEEIIKLSIHPKLVDKINFQADQNRFQDLIVRAVKCLSKGLENKFDVALVMMIKMPWGSWQSVEDQSDYVNQISTYVHQSVPNIHAHLSNATHFRFFCDTLITSFLPTLIGSIYRCRKISEMGAQQLLVDFKGIRSVLAELPSSIRINSPSAPPKRYLKMLHHEMDAADSLLKVILTPAPGLLSSFHSLMPNATEADLQKIMDLKGLSRSEQKVLMGGGVGGNGQKEEKGGGGGEGKVASVAAEANKIKRLFGNLALPELDKIRALGGDEELQEFSWPAWMAQNVINQRQPNDAKPHDVISRNRGDIISVDADEDLTDRHARGLSLICGDRTPTGLKISPEIVSMISQAKKISHTKPDKAENIFKRAMAIESFDPDLLNSYAEFLEEHRQDLYTAHHLYNQAVFVYPGHEDAMANLNRISPIIRSLEKVEYDRLDARCEELRLTVHRVETRALHQMEKSHHYLHVYHTNAIEGSPVSLSETESLIRTGRIGGTSGVITVEQLFEVISTSEAYHFTKLIAYNGRSNGVKVDLIDVLEIHKRVLSRVQPEEGGKYRTHPVRVADHIAPHPSDVPIWMARLDRWLMSDDLHLNVIERAAMAHYRLVWIHPFNDGNGRTARMLMNLILMRGGYPPALIKKEDRLDYYETLKQADPLHGDDIRPFVHFITQCLERTMVEYKLQLETLSPMERQGEREE</sequence>
<dbReference type="InterPro" id="IPR036597">
    <property type="entry name" value="Fido-like_dom_sf"/>
</dbReference>
<dbReference type="InterPro" id="IPR007234">
    <property type="entry name" value="Vps53_N"/>
</dbReference>
<evidence type="ECO:0000256" key="3">
    <source>
        <dbReference type="ARBA" id="ARBA00008628"/>
    </source>
</evidence>
<dbReference type="STRING" id="1890364.A0A2P6N1Q8"/>
<proteinExistence type="inferred from homology"/>
<dbReference type="SUPFAM" id="SSF140931">
    <property type="entry name" value="Fic-like"/>
    <property type="match status" value="1"/>
</dbReference>
<dbReference type="Pfam" id="PF16854">
    <property type="entry name" value="VPS53_C"/>
    <property type="match status" value="1"/>
</dbReference>
<dbReference type="InterPro" id="IPR031745">
    <property type="entry name" value="Vps53_C"/>
</dbReference>
<dbReference type="InterPro" id="IPR038260">
    <property type="entry name" value="Vps53_C_sf"/>
</dbReference>
<comment type="similarity">
    <text evidence="3">Belongs to the VPS53 family.</text>
</comment>
<evidence type="ECO:0000313" key="15">
    <source>
        <dbReference type="EMBL" id="PRP77879.1"/>
    </source>
</evidence>
<feature type="domain" description="Fido" evidence="14">
    <location>
        <begin position="1019"/>
        <end position="1156"/>
    </location>
</feature>
<dbReference type="Gene3D" id="1.25.40.10">
    <property type="entry name" value="Tetratricopeptide repeat domain"/>
    <property type="match status" value="1"/>
</dbReference>
<evidence type="ECO:0000256" key="7">
    <source>
        <dbReference type="ARBA" id="ARBA00022753"/>
    </source>
</evidence>
<dbReference type="Pfam" id="PF04100">
    <property type="entry name" value="Vps53_N"/>
    <property type="match status" value="1"/>
</dbReference>
<dbReference type="InParanoid" id="A0A2P6N1Q8"/>
<evidence type="ECO:0000313" key="16">
    <source>
        <dbReference type="Proteomes" id="UP000241769"/>
    </source>
</evidence>
<comment type="subcellular location">
    <subcellularLocation>
        <location evidence="2">Endosome membrane</location>
        <topology evidence="2">Peripheral membrane protein</topology>
    </subcellularLocation>
    <subcellularLocation>
        <location evidence="1">Golgi apparatus</location>
        <location evidence="1">trans-Golgi network membrane</location>
        <topology evidence="1">Peripheral membrane protein</topology>
    </subcellularLocation>
</comment>
<dbReference type="GO" id="GO:0000938">
    <property type="term" value="C:GARP complex"/>
    <property type="evidence" value="ECO:0007669"/>
    <property type="project" value="InterPro"/>
</dbReference>
<dbReference type="InterPro" id="IPR039766">
    <property type="entry name" value="Vps53"/>
</dbReference>
<keyword evidence="8" id="KW-0333">Golgi apparatus</keyword>
<comment type="similarity">
    <text evidence="4">Belongs to the fic family.</text>
</comment>
<evidence type="ECO:0000256" key="12">
    <source>
        <dbReference type="ARBA" id="ARBA00048696"/>
    </source>
</evidence>
<organism evidence="15 16">
    <name type="scientific">Planoprotostelium fungivorum</name>
    <dbReference type="NCBI Taxonomy" id="1890364"/>
    <lineage>
        <taxon>Eukaryota</taxon>
        <taxon>Amoebozoa</taxon>
        <taxon>Evosea</taxon>
        <taxon>Variosea</taxon>
        <taxon>Cavosteliida</taxon>
        <taxon>Cavosteliaceae</taxon>
        <taxon>Planoprotostelium</taxon>
    </lineage>
</organism>
<dbReference type="GO" id="GO:0010008">
    <property type="term" value="C:endosome membrane"/>
    <property type="evidence" value="ECO:0007669"/>
    <property type="project" value="UniProtKB-SubCell"/>
</dbReference>
<dbReference type="AlphaFoldDB" id="A0A2P6N1Q8"/>